<sequence length="167" mass="19618">MEKEFKVEVKNTLSNDFDFYSEVQGTHFSGMRLRIDDIVVPKDISNWKNKKVAFGIEYKDTKRIDGDTTNFTSWIAQCVDYANTKWDNFGYIYILTCPSIHSTSFIKEVDKEKMLTKVMSHLGIGELKNLDRYGWSIVLQENHRIWSEFRGVESGKHWSLERKFGSR</sequence>
<reference evidence="1" key="1">
    <citation type="submission" date="2021-12" db="EMBL/GenBank/DDBJ databases">
        <authorList>
            <person name="Rodrigo-Torres L."/>
            <person name="Arahal R. D."/>
            <person name="Lucena T."/>
        </authorList>
    </citation>
    <scope>NUCLEOTIDE SEQUENCE</scope>
    <source>
        <strain evidence="1">CECT 8858</strain>
    </source>
</reference>
<evidence type="ECO:0008006" key="3">
    <source>
        <dbReference type="Google" id="ProtNLM"/>
    </source>
</evidence>
<protein>
    <recommendedName>
        <fullName evidence="3">Restriction endonuclease</fullName>
    </recommendedName>
</protein>
<organism evidence="1 2">
    <name type="scientific">Emticicia aquatica</name>
    <dbReference type="NCBI Taxonomy" id="1681835"/>
    <lineage>
        <taxon>Bacteria</taxon>
        <taxon>Pseudomonadati</taxon>
        <taxon>Bacteroidota</taxon>
        <taxon>Cytophagia</taxon>
        <taxon>Cytophagales</taxon>
        <taxon>Leadbetterellaceae</taxon>
        <taxon>Emticicia</taxon>
    </lineage>
</organism>
<gene>
    <name evidence="1" type="ORF">EMA8858_04143</name>
</gene>
<dbReference type="RefSeq" id="WP_238808817.1">
    <property type="nucleotide sequence ID" value="NZ_CAKLPY010000010.1"/>
</dbReference>
<name>A0ABN8F3C1_9BACT</name>
<keyword evidence="2" id="KW-1185">Reference proteome</keyword>
<proteinExistence type="predicted"/>
<dbReference type="EMBL" id="CAKLPY010000010">
    <property type="protein sequence ID" value="CAH0998008.1"/>
    <property type="molecule type" value="Genomic_DNA"/>
</dbReference>
<evidence type="ECO:0000313" key="2">
    <source>
        <dbReference type="Proteomes" id="UP000837932"/>
    </source>
</evidence>
<accession>A0ABN8F3C1</accession>
<evidence type="ECO:0000313" key="1">
    <source>
        <dbReference type="EMBL" id="CAH0998008.1"/>
    </source>
</evidence>
<comment type="caution">
    <text evidence="1">The sequence shown here is derived from an EMBL/GenBank/DDBJ whole genome shotgun (WGS) entry which is preliminary data.</text>
</comment>
<dbReference type="Proteomes" id="UP000837932">
    <property type="component" value="Unassembled WGS sequence"/>
</dbReference>